<dbReference type="Proteomes" id="UP001589813">
    <property type="component" value="Unassembled WGS sequence"/>
</dbReference>
<evidence type="ECO:0008006" key="3">
    <source>
        <dbReference type="Google" id="ProtNLM"/>
    </source>
</evidence>
<accession>A0ABV6BD16</accession>
<dbReference type="RefSeq" id="WP_377243247.1">
    <property type="nucleotide sequence ID" value="NZ_JBHLXP010000001.1"/>
</dbReference>
<dbReference type="SUPFAM" id="SSF63825">
    <property type="entry name" value="YWTD domain"/>
    <property type="match status" value="1"/>
</dbReference>
<protein>
    <recommendedName>
        <fullName evidence="3">Phytase-like domain-containing protein</fullName>
    </recommendedName>
</protein>
<evidence type="ECO:0000313" key="1">
    <source>
        <dbReference type="EMBL" id="MFC0048764.1"/>
    </source>
</evidence>
<organism evidence="1 2">
    <name type="scientific">Rheinheimera tilapiae</name>
    <dbReference type="NCBI Taxonomy" id="875043"/>
    <lineage>
        <taxon>Bacteria</taxon>
        <taxon>Pseudomonadati</taxon>
        <taxon>Pseudomonadota</taxon>
        <taxon>Gammaproteobacteria</taxon>
        <taxon>Chromatiales</taxon>
        <taxon>Chromatiaceae</taxon>
        <taxon>Rheinheimera</taxon>
    </lineage>
</organism>
<name>A0ABV6BD16_9GAMM</name>
<evidence type="ECO:0000313" key="2">
    <source>
        <dbReference type="Proteomes" id="UP001589813"/>
    </source>
</evidence>
<proteinExistence type="predicted"/>
<sequence>MLAGGCQTVPTALPGTDATLLPAASRETSGLICTADGFISINDSGNTPELQQLDSLLRLTSVPLALENIDWEALAANGDQLYIADSGNNRGQRNNGFIHRVHYQPNQAKVEVLPGLTYRFASYPASQPEPYQHDFDAEAMAFADGSLWLFSKSWQSGISQVYRLDPQRTDLQELTAQAQIAGLPGLVTDAVYLPETAQFVLTGYQNYQHNLLRFALENEFNAFVAVLDRQFQLQRLIPLPAAGQLEGICARNGQIWLSQEQSQHSAARLWREQAVEAALAETQLANPR</sequence>
<keyword evidence="2" id="KW-1185">Reference proteome</keyword>
<gene>
    <name evidence="1" type="ORF">ACFFJP_10755</name>
</gene>
<reference evidence="1 2" key="1">
    <citation type="submission" date="2024-09" db="EMBL/GenBank/DDBJ databases">
        <authorList>
            <person name="Sun Q."/>
            <person name="Mori K."/>
        </authorList>
    </citation>
    <scope>NUCLEOTIDE SEQUENCE [LARGE SCALE GENOMIC DNA]</scope>
    <source>
        <strain evidence="1 2">KCTC 23315</strain>
    </source>
</reference>
<dbReference type="EMBL" id="JBHLXP010000001">
    <property type="protein sequence ID" value="MFC0048764.1"/>
    <property type="molecule type" value="Genomic_DNA"/>
</dbReference>
<comment type="caution">
    <text evidence="1">The sequence shown here is derived from an EMBL/GenBank/DDBJ whole genome shotgun (WGS) entry which is preliminary data.</text>
</comment>